<keyword evidence="2" id="KW-1133">Transmembrane helix</keyword>
<dbReference type="Proteomes" id="UP001500582">
    <property type="component" value="Unassembled WGS sequence"/>
</dbReference>
<sequence length="833" mass="92227">MPKWLKTTLKVLGGFVALIIIIFIGLTVYVSYNKQKVLTLITNTLNKSLDGSLSIGDIDPTFFSGFPGVSVSLKNVLLKDNQWAKHHHTLLQAGDVGVSVNALSLLMGDVDINKIVINNASIDLFTDSTGYSNTAVFGKKKPDPNKPKDTESSEPPIIQRINFNNVKFAVDNRKAYKLFKFEVRSLKGKVDYPSEGWKAHLDMDTRVVSLAFNTRRGSFIKDKVLKGPFDIDYTSDSQVINVAPNKLYIGEDLFTIGAVFNMAKDPVNFTIKIHADELLWRHAGALLAPNITEKLNMFNLAKPLLVNATIAGDFGGGGDPAIDVDCKVRNNTLTSPGGTVEDCNFDGVFTNNYVKGKGLGDENSAIKLFRFTGKYDYIPFTADTSIIANLNKPLVIGTFRSDFPLIRLNPVLGEEAFKFSKGNAKLKLRYTADVVDYKLNKPILTGIVSISNADIKYLPRNLDLKNTSLSIHFAGDNLMLNNIRLQSGRSVVLMEGKISNFLNLYYNAPEKILLTWNIRSPQMYLGEFLGILNARTVVKRPVKRNPRRSNLADQVNAIFEKGSAQMHLSVDKVYYKKFLATDAKADILLANNSLLIRNVSVKHAGGSLNLNGKIIQNGPYNSFAINSKVNNVDISHFFYAFSNFGLTSLTSSNLRGYLSSTANVSGRISNTGDLVPRSVNGTITFNLKEGALLSFAPIKSVGKFAFPFRDLDNIKFSNLGGKFDLRGNLITINPMQINSSVLNMDIAGIYSLTTGTNIALDVPLRNPKDDYKITDKAERDKKRMKGIVIHLLATDGDDGKIKIKLNRNRKKDKDKDKDDKEKEQQEDVAKKES</sequence>
<evidence type="ECO:0000313" key="5">
    <source>
        <dbReference type="Proteomes" id="UP001500582"/>
    </source>
</evidence>
<keyword evidence="5" id="KW-1185">Reference proteome</keyword>
<name>A0ABP8G960_9SPHI</name>
<dbReference type="PANTHER" id="PTHR30441:SF8">
    <property type="entry name" value="DUF748 DOMAIN-CONTAINING PROTEIN"/>
    <property type="match status" value="1"/>
</dbReference>
<gene>
    <name evidence="4" type="ORF">GCM10023149_18940</name>
</gene>
<dbReference type="InterPro" id="IPR052894">
    <property type="entry name" value="AsmA-related"/>
</dbReference>
<proteinExistence type="predicted"/>
<evidence type="ECO:0000259" key="3">
    <source>
        <dbReference type="Pfam" id="PF05170"/>
    </source>
</evidence>
<reference evidence="5" key="1">
    <citation type="journal article" date="2019" name="Int. J. Syst. Evol. Microbiol.">
        <title>The Global Catalogue of Microorganisms (GCM) 10K type strain sequencing project: providing services to taxonomists for standard genome sequencing and annotation.</title>
        <authorList>
            <consortium name="The Broad Institute Genomics Platform"/>
            <consortium name="The Broad Institute Genome Sequencing Center for Infectious Disease"/>
            <person name="Wu L."/>
            <person name="Ma J."/>
        </authorList>
    </citation>
    <scope>NUCLEOTIDE SEQUENCE [LARGE SCALE GENOMIC DNA]</scope>
    <source>
        <strain evidence="5">JCM 17705</strain>
    </source>
</reference>
<feature type="region of interest" description="Disordered" evidence="1">
    <location>
        <begin position="803"/>
        <end position="833"/>
    </location>
</feature>
<protein>
    <recommendedName>
        <fullName evidence="3">AsmA domain-containing protein</fullName>
    </recommendedName>
</protein>
<dbReference type="RefSeq" id="WP_345210807.1">
    <property type="nucleotide sequence ID" value="NZ_BAABFT010000004.1"/>
</dbReference>
<feature type="region of interest" description="Disordered" evidence="1">
    <location>
        <begin position="136"/>
        <end position="155"/>
    </location>
</feature>
<accession>A0ABP8G960</accession>
<evidence type="ECO:0000256" key="2">
    <source>
        <dbReference type="SAM" id="Phobius"/>
    </source>
</evidence>
<comment type="caution">
    <text evidence="4">The sequence shown here is derived from an EMBL/GenBank/DDBJ whole genome shotgun (WGS) entry which is preliminary data.</text>
</comment>
<feature type="compositionally biased region" description="Basic and acidic residues" evidence="1">
    <location>
        <begin position="811"/>
        <end position="833"/>
    </location>
</feature>
<evidence type="ECO:0000313" key="4">
    <source>
        <dbReference type="EMBL" id="GAA4319942.1"/>
    </source>
</evidence>
<dbReference type="Pfam" id="PF05170">
    <property type="entry name" value="AsmA"/>
    <property type="match status" value="1"/>
</dbReference>
<feature type="compositionally biased region" description="Basic and acidic residues" evidence="1">
    <location>
        <begin position="140"/>
        <end position="151"/>
    </location>
</feature>
<feature type="transmembrane region" description="Helical" evidence="2">
    <location>
        <begin position="12"/>
        <end position="32"/>
    </location>
</feature>
<dbReference type="EMBL" id="BAABFT010000004">
    <property type="protein sequence ID" value="GAA4319942.1"/>
    <property type="molecule type" value="Genomic_DNA"/>
</dbReference>
<keyword evidence="2" id="KW-0812">Transmembrane</keyword>
<feature type="domain" description="AsmA" evidence="3">
    <location>
        <begin position="1"/>
        <end position="179"/>
    </location>
</feature>
<evidence type="ECO:0000256" key="1">
    <source>
        <dbReference type="SAM" id="MobiDB-lite"/>
    </source>
</evidence>
<dbReference type="InterPro" id="IPR007844">
    <property type="entry name" value="AsmA"/>
</dbReference>
<organism evidence="4 5">
    <name type="scientific">Mucilaginibacter gynuensis</name>
    <dbReference type="NCBI Taxonomy" id="1302236"/>
    <lineage>
        <taxon>Bacteria</taxon>
        <taxon>Pseudomonadati</taxon>
        <taxon>Bacteroidota</taxon>
        <taxon>Sphingobacteriia</taxon>
        <taxon>Sphingobacteriales</taxon>
        <taxon>Sphingobacteriaceae</taxon>
        <taxon>Mucilaginibacter</taxon>
    </lineage>
</organism>
<dbReference type="PANTHER" id="PTHR30441">
    <property type="entry name" value="DUF748 DOMAIN-CONTAINING PROTEIN"/>
    <property type="match status" value="1"/>
</dbReference>
<keyword evidence="2" id="KW-0472">Membrane</keyword>